<accession>A0AA86T8F3</accession>
<sequence>MATQSLDEETTKKVIRQVEFYFSDSNLLTDGFMRKSITESEDGMINLALICSFNRMRKHLSLGDVKPDEVAQDVVNAVAQTLRTSASLKVSEDGKKVGRTTELPKPEEVEQVDIRTLAVSPFEYDLKLEDVEKFFGQYAKVNSVRLPHHVGDKKFFCGTALVEFSSDEEVEKIMKEKLVYAGAELELKPKKDFDAEREKELEDFKKSRPAVGSNHQNNSNEEESYPKGLIIAFKLKSTSNEIPSDQNGVDQQANDNSAVPKTGEKPHFEIAPGENDQKVDEDNNERKDAKETGSQDDNEMKEAKEAESKENSKTKETKRNETKETEGGEKKLQAGEKFSAAAYKDNMDVVSREDLRSVFEKFGTVKYIDFKIGEVSGYIRFEETEAAQKARAAAVISEKGGLVVKNFIAILDPVTGEAEREYWSRLRGNQGKHREFKNKQGRGGWHGRGGKHARSRETGSRVDGPNKAQKVEVHLQILLRICSRLDLQMHSISIASSLFSFIILKLEA</sequence>
<keyword evidence="3 6" id="KW-0694">RNA-binding</keyword>
<feature type="domain" description="RRM" evidence="8">
    <location>
        <begin position="115"/>
        <end position="200"/>
    </location>
</feature>
<name>A0AA86T8F3_9FABA</name>
<dbReference type="SMART" id="SM00360">
    <property type="entry name" value="RRM"/>
    <property type="match status" value="2"/>
</dbReference>
<dbReference type="Pfam" id="PF05383">
    <property type="entry name" value="La"/>
    <property type="match status" value="1"/>
</dbReference>
<dbReference type="GO" id="GO:0005730">
    <property type="term" value="C:nucleolus"/>
    <property type="evidence" value="ECO:0007669"/>
    <property type="project" value="UniProtKB-SubCell"/>
</dbReference>
<organism evidence="11 12">
    <name type="scientific">Sphenostylis stenocarpa</name>
    <dbReference type="NCBI Taxonomy" id="92480"/>
    <lineage>
        <taxon>Eukaryota</taxon>
        <taxon>Viridiplantae</taxon>
        <taxon>Streptophyta</taxon>
        <taxon>Embryophyta</taxon>
        <taxon>Tracheophyta</taxon>
        <taxon>Spermatophyta</taxon>
        <taxon>Magnoliopsida</taxon>
        <taxon>eudicotyledons</taxon>
        <taxon>Gunneridae</taxon>
        <taxon>Pentapetalae</taxon>
        <taxon>rosids</taxon>
        <taxon>fabids</taxon>
        <taxon>Fabales</taxon>
        <taxon>Fabaceae</taxon>
        <taxon>Papilionoideae</taxon>
        <taxon>50 kb inversion clade</taxon>
        <taxon>NPAAA clade</taxon>
        <taxon>indigoferoid/millettioid clade</taxon>
        <taxon>Phaseoleae</taxon>
        <taxon>Sphenostylis</taxon>
    </lineage>
</organism>
<proteinExistence type="predicted"/>
<keyword evidence="12" id="KW-1185">Reference proteome</keyword>
<evidence type="ECO:0000256" key="6">
    <source>
        <dbReference type="PROSITE-ProRule" id="PRU00332"/>
    </source>
</evidence>
<dbReference type="InterPro" id="IPR014886">
    <property type="entry name" value="La_xRRM"/>
</dbReference>
<evidence type="ECO:0000256" key="3">
    <source>
        <dbReference type="ARBA" id="ARBA00022884"/>
    </source>
</evidence>
<feature type="region of interest" description="Disordered" evidence="7">
    <location>
        <begin position="241"/>
        <end position="333"/>
    </location>
</feature>
<comment type="function">
    <text evidence="5">Binds to the 3' poly(U) terminus of nascent RNA polymerase III transcripts, protecting them from exonuclease digestion and facilitating their folding and maturation.</text>
</comment>
<dbReference type="Pfam" id="PF00076">
    <property type="entry name" value="RRM_1"/>
    <property type="match status" value="1"/>
</dbReference>
<evidence type="ECO:0008006" key="13">
    <source>
        <dbReference type="Google" id="ProtNLM"/>
    </source>
</evidence>
<dbReference type="PANTHER" id="PTHR22792:SF140">
    <property type="entry name" value="ACHILLES, ISOFORM A"/>
    <property type="match status" value="1"/>
</dbReference>
<dbReference type="Gramene" id="rna-AYBTSS11_LOCUS25932">
    <property type="protein sequence ID" value="CAJ1973865.1"/>
    <property type="gene ID" value="gene-AYBTSS11_LOCUS25932"/>
</dbReference>
<dbReference type="GO" id="GO:0003729">
    <property type="term" value="F:mRNA binding"/>
    <property type="evidence" value="ECO:0007669"/>
    <property type="project" value="TreeGrafter"/>
</dbReference>
<dbReference type="InterPro" id="IPR012677">
    <property type="entry name" value="Nucleotide-bd_a/b_plait_sf"/>
</dbReference>
<feature type="compositionally biased region" description="Polar residues" evidence="7">
    <location>
        <begin position="241"/>
        <end position="259"/>
    </location>
</feature>
<feature type="domain" description="HTH La-type RNA-binding" evidence="9">
    <location>
        <begin position="4"/>
        <end position="107"/>
    </location>
</feature>
<dbReference type="InterPro" id="IPR000504">
    <property type="entry name" value="RRM_dom"/>
</dbReference>
<comment type="subcellular location">
    <subcellularLocation>
        <location evidence="1">Nucleus</location>
        <location evidence="1">Nucleolus</location>
    </subcellularLocation>
    <subcellularLocation>
        <location evidence="2">Nucleus</location>
        <location evidence="2">Nucleoplasm</location>
    </subcellularLocation>
</comment>
<dbReference type="Gene3D" id="1.10.10.10">
    <property type="entry name" value="Winged helix-like DNA-binding domain superfamily/Winged helix DNA-binding domain"/>
    <property type="match status" value="1"/>
</dbReference>
<dbReference type="GO" id="GO:0005654">
    <property type="term" value="C:nucleoplasm"/>
    <property type="evidence" value="ECO:0007669"/>
    <property type="project" value="UniProtKB-SubCell"/>
</dbReference>
<dbReference type="CDD" id="cd12291">
    <property type="entry name" value="RRM1_La"/>
    <property type="match status" value="1"/>
</dbReference>
<dbReference type="PROSITE" id="PS51939">
    <property type="entry name" value="XRRM"/>
    <property type="match status" value="1"/>
</dbReference>
<evidence type="ECO:0000259" key="8">
    <source>
        <dbReference type="PROSITE" id="PS50102"/>
    </source>
</evidence>
<dbReference type="GO" id="GO:1990904">
    <property type="term" value="C:ribonucleoprotein complex"/>
    <property type="evidence" value="ECO:0007669"/>
    <property type="project" value="UniProtKB-UniRule"/>
</dbReference>
<dbReference type="SUPFAM" id="SSF54928">
    <property type="entry name" value="RNA-binding domain, RBD"/>
    <property type="match status" value="2"/>
</dbReference>
<feature type="domain" description="XRRM" evidence="10">
    <location>
        <begin position="331"/>
        <end position="459"/>
    </location>
</feature>
<dbReference type="InterPro" id="IPR045180">
    <property type="entry name" value="La_dom_prot"/>
</dbReference>
<dbReference type="PANTHER" id="PTHR22792">
    <property type="entry name" value="LUPUS LA PROTEIN-RELATED"/>
    <property type="match status" value="1"/>
</dbReference>
<dbReference type="EMBL" id="OY731406">
    <property type="protein sequence ID" value="CAJ1973865.1"/>
    <property type="molecule type" value="Genomic_DNA"/>
</dbReference>
<dbReference type="InterPro" id="IPR036390">
    <property type="entry name" value="WH_DNA-bd_sf"/>
</dbReference>
<dbReference type="PRINTS" id="PR00302">
    <property type="entry name" value="LUPUSLA"/>
</dbReference>
<feature type="region of interest" description="Disordered" evidence="7">
    <location>
        <begin position="434"/>
        <end position="465"/>
    </location>
</feature>
<gene>
    <name evidence="11" type="ORF">AYBTSS11_LOCUS25932</name>
</gene>
<dbReference type="PROSITE" id="PS50102">
    <property type="entry name" value="RRM"/>
    <property type="match status" value="1"/>
</dbReference>
<dbReference type="SUPFAM" id="SSF46785">
    <property type="entry name" value="Winged helix' DNA-binding domain"/>
    <property type="match status" value="1"/>
</dbReference>
<evidence type="ECO:0000256" key="7">
    <source>
        <dbReference type="SAM" id="MobiDB-lite"/>
    </source>
</evidence>
<dbReference type="InterPro" id="IPR002344">
    <property type="entry name" value="Lupus_La"/>
</dbReference>
<evidence type="ECO:0000259" key="9">
    <source>
        <dbReference type="PROSITE" id="PS50961"/>
    </source>
</evidence>
<evidence type="ECO:0000259" key="10">
    <source>
        <dbReference type="PROSITE" id="PS51939"/>
    </source>
</evidence>
<dbReference type="AlphaFoldDB" id="A0AA86T8F3"/>
<feature type="compositionally biased region" description="Basic and acidic residues" evidence="7">
    <location>
        <begin position="275"/>
        <end position="333"/>
    </location>
</feature>
<evidence type="ECO:0000256" key="5">
    <source>
        <dbReference type="ARBA" id="ARBA00057261"/>
    </source>
</evidence>
<dbReference type="InterPro" id="IPR036388">
    <property type="entry name" value="WH-like_DNA-bd_sf"/>
</dbReference>
<dbReference type="Proteomes" id="UP001189624">
    <property type="component" value="Chromosome 9"/>
</dbReference>
<dbReference type="InterPro" id="IPR006630">
    <property type="entry name" value="La_HTH"/>
</dbReference>
<evidence type="ECO:0000256" key="2">
    <source>
        <dbReference type="ARBA" id="ARBA00004642"/>
    </source>
</evidence>
<evidence type="ECO:0000256" key="4">
    <source>
        <dbReference type="ARBA" id="ARBA00023242"/>
    </source>
</evidence>
<protein>
    <recommendedName>
        <fullName evidence="13">La protein 1</fullName>
    </recommendedName>
</protein>
<reference evidence="11" key="1">
    <citation type="submission" date="2023-10" db="EMBL/GenBank/DDBJ databases">
        <authorList>
            <person name="Domelevo Entfellner J.-B."/>
        </authorList>
    </citation>
    <scope>NUCLEOTIDE SEQUENCE</scope>
</reference>
<dbReference type="GO" id="GO:0006396">
    <property type="term" value="P:RNA processing"/>
    <property type="evidence" value="ECO:0007669"/>
    <property type="project" value="InterPro"/>
</dbReference>
<dbReference type="Gene3D" id="3.30.70.330">
    <property type="match status" value="2"/>
</dbReference>
<feature type="region of interest" description="Disordered" evidence="7">
    <location>
        <begin position="198"/>
        <end position="225"/>
    </location>
</feature>
<dbReference type="InterPro" id="IPR035979">
    <property type="entry name" value="RBD_domain_sf"/>
</dbReference>
<keyword evidence="4" id="KW-0539">Nucleus</keyword>
<evidence type="ECO:0000313" key="11">
    <source>
        <dbReference type="EMBL" id="CAJ1973865.1"/>
    </source>
</evidence>
<dbReference type="Pfam" id="PF08777">
    <property type="entry name" value="RRM_3"/>
    <property type="match status" value="1"/>
</dbReference>
<dbReference type="SMART" id="SM00715">
    <property type="entry name" value="LA"/>
    <property type="match status" value="1"/>
</dbReference>
<evidence type="ECO:0000313" key="12">
    <source>
        <dbReference type="Proteomes" id="UP001189624"/>
    </source>
</evidence>
<dbReference type="PROSITE" id="PS50961">
    <property type="entry name" value="HTH_LA"/>
    <property type="match status" value="1"/>
</dbReference>
<evidence type="ECO:0000256" key="1">
    <source>
        <dbReference type="ARBA" id="ARBA00004604"/>
    </source>
</evidence>
<dbReference type="CDD" id="cd08030">
    <property type="entry name" value="LA_like_plant"/>
    <property type="match status" value="1"/>
</dbReference>
<dbReference type="FunFam" id="1.10.10.10:FF:000795">
    <property type="entry name" value="La protein 2"/>
    <property type="match status" value="1"/>
</dbReference>